<proteinExistence type="predicted"/>
<dbReference type="Proteomes" id="UP000041314">
    <property type="component" value="Unassembled WGS sequence"/>
</dbReference>
<dbReference type="Proteomes" id="UP000042394">
    <property type="component" value="Unassembled WGS sequence"/>
</dbReference>
<evidence type="ECO:0000313" key="1">
    <source>
        <dbReference type="EMBL" id="CNT55773.1"/>
    </source>
</evidence>
<name>A0A655BLH6_SALET</name>
<dbReference type="AlphaFoldDB" id="A0A655BLH6"/>
<evidence type="ECO:0000313" key="3">
    <source>
        <dbReference type="Proteomes" id="UP000041314"/>
    </source>
</evidence>
<evidence type="ECO:0000313" key="4">
    <source>
        <dbReference type="Proteomes" id="UP000042394"/>
    </source>
</evidence>
<dbReference type="EMBL" id="CQPD01000001">
    <property type="protein sequence ID" value="CNT55773.1"/>
    <property type="molecule type" value="Genomic_DNA"/>
</dbReference>
<evidence type="ECO:0000313" key="2">
    <source>
        <dbReference type="EMBL" id="CNT92894.1"/>
    </source>
</evidence>
<organism evidence="1 4">
    <name type="scientific">Salmonella enterica subsp. enterica serovar Bovismorbificans</name>
    <dbReference type="NCBI Taxonomy" id="58097"/>
    <lineage>
        <taxon>Bacteria</taxon>
        <taxon>Pseudomonadati</taxon>
        <taxon>Pseudomonadota</taxon>
        <taxon>Gammaproteobacteria</taxon>
        <taxon>Enterobacterales</taxon>
        <taxon>Enterobacteriaceae</taxon>
        <taxon>Salmonella</taxon>
    </lineage>
</organism>
<sequence>MTVFRPFDIHRTTIVLLNLHRLFRQFLHFFVGERENVALFLRHILNLHLLAVLLGGGVNHADFFRPHGAAYDGRTACRQGWLMDIKFIRVNRALHHHFTQSPCRGDKDHLVKAGFGIDREHHP</sequence>
<accession>A0A655BLH6</accession>
<gene>
    <name evidence="2" type="ORF">ERS008198_01461</name>
    <name evidence="1" type="ORF">ERS008207_00039</name>
</gene>
<protein>
    <submittedName>
        <fullName evidence="1">Uncharacterized protein</fullName>
    </submittedName>
</protein>
<reference evidence="3 4" key="1">
    <citation type="submission" date="2015-03" db="EMBL/GenBank/DDBJ databases">
        <authorList>
            <consortium name="Pathogen Informatics"/>
        </authorList>
    </citation>
    <scope>NUCLEOTIDE SEQUENCE [LARGE SCALE GENOMIC DNA]</scope>
    <source>
        <strain evidence="2 3">A1104</strain>
        <strain evidence="1 4">D4891</strain>
    </source>
</reference>
<dbReference type="EMBL" id="CQPA01000007">
    <property type="protein sequence ID" value="CNT92894.1"/>
    <property type="molecule type" value="Genomic_DNA"/>
</dbReference>